<evidence type="ECO:0000313" key="2">
    <source>
        <dbReference type="EMBL" id="PON96499.1"/>
    </source>
</evidence>
<keyword evidence="3" id="KW-1185">Reference proteome</keyword>
<dbReference type="EMBL" id="JXTC01000038">
    <property type="protein sequence ID" value="PON96499.1"/>
    <property type="molecule type" value="Genomic_DNA"/>
</dbReference>
<comment type="caution">
    <text evidence="2">The sequence shown here is derived from an EMBL/GenBank/DDBJ whole genome shotgun (WGS) entry which is preliminary data.</text>
</comment>
<gene>
    <name evidence="2" type="ORF">TorRG33x02_077720</name>
</gene>
<name>A0A2P5FFE0_TREOI</name>
<dbReference type="Proteomes" id="UP000237000">
    <property type="component" value="Unassembled WGS sequence"/>
</dbReference>
<evidence type="ECO:0000256" key="1">
    <source>
        <dbReference type="SAM" id="MobiDB-lite"/>
    </source>
</evidence>
<evidence type="ECO:0000313" key="3">
    <source>
        <dbReference type="Proteomes" id="UP000237000"/>
    </source>
</evidence>
<proteinExistence type="predicted"/>
<dbReference type="AlphaFoldDB" id="A0A2P5FFE0"/>
<sequence>QSRGPSRMKRARPSLYSAQMGGLSSIQAEFHRLPPHSMHHKPFSMISISGTTENGEDPT</sequence>
<feature type="non-terminal residue" evidence="2">
    <location>
        <position position="1"/>
    </location>
</feature>
<organism evidence="2 3">
    <name type="scientific">Trema orientale</name>
    <name type="common">Charcoal tree</name>
    <name type="synonym">Celtis orientalis</name>
    <dbReference type="NCBI Taxonomy" id="63057"/>
    <lineage>
        <taxon>Eukaryota</taxon>
        <taxon>Viridiplantae</taxon>
        <taxon>Streptophyta</taxon>
        <taxon>Embryophyta</taxon>
        <taxon>Tracheophyta</taxon>
        <taxon>Spermatophyta</taxon>
        <taxon>Magnoliopsida</taxon>
        <taxon>eudicotyledons</taxon>
        <taxon>Gunneridae</taxon>
        <taxon>Pentapetalae</taxon>
        <taxon>rosids</taxon>
        <taxon>fabids</taxon>
        <taxon>Rosales</taxon>
        <taxon>Cannabaceae</taxon>
        <taxon>Trema</taxon>
    </lineage>
</organism>
<protein>
    <submittedName>
        <fullName evidence="2">Uncharacterized protein</fullName>
    </submittedName>
</protein>
<reference evidence="3" key="1">
    <citation type="submission" date="2016-06" db="EMBL/GenBank/DDBJ databases">
        <title>Parallel loss of symbiosis genes in relatives of nitrogen-fixing non-legume Parasponia.</title>
        <authorList>
            <person name="Van Velzen R."/>
            <person name="Holmer R."/>
            <person name="Bu F."/>
            <person name="Rutten L."/>
            <person name="Van Zeijl A."/>
            <person name="Liu W."/>
            <person name="Santuari L."/>
            <person name="Cao Q."/>
            <person name="Sharma T."/>
            <person name="Shen D."/>
            <person name="Roswanjaya Y."/>
            <person name="Wardhani T."/>
            <person name="Kalhor M.S."/>
            <person name="Jansen J."/>
            <person name="Van den Hoogen J."/>
            <person name="Gungor B."/>
            <person name="Hartog M."/>
            <person name="Hontelez J."/>
            <person name="Verver J."/>
            <person name="Yang W.-C."/>
            <person name="Schijlen E."/>
            <person name="Repin R."/>
            <person name="Schilthuizen M."/>
            <person name="Schranz E."/>
            <person name="Heidstra R."/>
            <person name="Miyata K."/>
            <person name="Fedorova E."/>
            <person name="Kohlen W."/>
            <person name="Bisseling T."/>
            <person name="Smit S."/>
            <person name="Geurts R."/>
        </authorList>
    </citation>
    <scope>NUCLEOTIDE SEQUENCE [LARGE SCALE GENOMIC DNA]</scope>
    <source>
        <strain evidence="3">cv. RG33-2</strain>
    </source>
</reference>
<dbReference type="InParanoid" id="A0A2P5FFE0"/>
<accession>A0A2P5FFE0</accession>
<feature type="region of interest" description="Disordered" evidence="1">
    <location>
        <begin position="35"/>
        <end position="59"/>
    </location>
</feature>